<dbReference type="OrthoDB" id="4219855at2"/>
<dbReference type="PROSITE" id="PS50928">
    <property type="entry name" value="ABC_TM1"/>
    <property type="match status" value="1"/>
</dbReference>
<dbReference type="InterPro" id="IPR000515">
    <property type="entry name" value="MetI-like"/>
</dbReference>
<evidence type="ECO:0000256" key="6">
    <source>
        <dbReference type="ARBA" id="ARBA00022989"/>
    </source>
</evidence>
<dbReference type="PANTHER" id="PTHR43357">
    <property type="entry name" value="INNER MEMBRANE ABC TRANSPORTER PERMEASE PROTEIN YDCV"/>
    <property type="match status" value="1"/>
</dbReference>
<feature type="transmembrane region" description="Helical" evidence="8">
    <location>
        <begin position="70"/>
        <end position="91"/>
    </location>
</feature>
<evidence type="ECO:0000256" key="5">
    <source>
        <dbReference type="ARBA" id="ARBA00022692"/>
    </source>
</evidence>
<evidence type="ECO:0000259" key="9">
    <source>
        <dbReference type="PROSITE" id="PS50928"/>
    </source>
</evidence>
<evidence type="ECO:0000313" key="11">
    <source>
        <dbReference type="Proteomes" id="UP000224915"/>
    </source>
</evidence>
<reference evidence="10 11" key="1">
    <citation type="submission" date="2017-10" db="EMBL/GenBank/DDBJ databases">
        <title>Sequencing the genomes of 1000 actinobacteria strains.</title>
        <authorList>
            <person name="Klenk H.-P."/>
        </authorList>
    </citation>
    <scope>NUCLEOTIDE SEQUENCE [LARGE SCALE GENOMIC DNA]</scope>
    <source>
        <strain evidence="10 11">DSM 21801</strain>
    </source>
</reference>
<keyword evidence="4" id="KW-0997">Cell inner membrane</keyword>
<comment type="subcellular location">
    <subcellularLocation>
        <location evidence="1">Cell inner membrane</location>
        <topology evidence="1">Multi-pass membrane protein</topology>
    </subcellularLocation>
</comment>
<protein>
    <submittedName>
        <fullName evidence="10">Putative spermidine/putrescine transport system permease protein</fullName>
    </submittedName>
</protein>
<name>A0A2A9CYD6_9MICO</name>
<feature type="transmembrane region" description="Helical" evidence="8">
    <location>
        <begin position="103"/>
        <end position="121"/>
    </location>
</feature>
<dbReference type="EMBL" id="PDJD01000001">
    <property type="protein sequence ID" value="PFG19151.1"/>
    <property type="molecule type" value="Genomic_DNA"/>
</dbReference>
<sequence>MSSGRRARRALTVLGAGAALLWLALPLFPIAGWILAERWSHPALVPQEWGVRGWREAASAGLGPALGRSLILALAVTALATPLGAAIGWVLGWRLTRHPGPVIGILLLPVLLPPVAVALGFDAVLVRTGLPEPVAVLALLTAAALPYVALTTAVAFARTPPILAEQARALGAGPMQAALRALLPALRRSLLVAALLAFLVAWSDYVITVLVGGGRLVTAPVLLGSLAAGSGNTATVAVIALTALAPPLLLLGAVAALTRGPRPTTERSSP</sequence>
<feature type="domain" description="ABC transmembrane type-1" evidence="9">
    <location>
        <begin position="66"/>
        <end position="252"/>
    </location>
</feature>
<evidence type="ECO:0000256" key="1">
    <source>
        <dbReference type="ARBA" id="ARBA00004429"/>
    </source>
</evidence>
<keyword evidence="6 8" id="KW-1133">Transmembrane helix</keyword>
<evidence type="ECO:0000256" key="8">
    <source>
        <dbReference type="SAM" id="Phobius"/>
    </source>
</evidence>
<feature type="transmembrane region" description="Helical" evidence="8">
    <location>
        <begin position="133"/>
        <end position="157"/>
    </location>
</feature>
<evidence type="ECO:0000256" key="7">
    <source>
        <dbReference type="ARBA" id="ARBA00023136"/>
    </source>
</evidence>
<feature type="transmembrane region" description="Helical" evidence="8">
    <location>
        <begin position="234"/>
        <end position="257"/>
    </location>
</feature>
<accession>A0A2A9CYD6</accession>
<dbReference type="GO" id="GO:0055085">
    <property type="term" value="P:transmembrane transport"/>
    <property type="evidence" value="ECO:0007669"/>
    <property type="project" value="InterPro"/>
</dbReference>
<keyword evidence="3" id="KW-1003">Cell membrane</keyword>
<evidence type="ECO:0000313" key="10">
    <source>
        <dbReference type="EMBL" id="PFG19151.1"/>
    </source>
</evidence>
<feature type="transmembrane region" description="Helical" evidence="8">
    <location>
        <begin position="190"/>
        <end position="214"/>
    </location>
</feature>
<dbReference type="PANTHER" id="PTHR43357:SF4">
    <property type="entry name" value="INNER MEMBRANE ABC TRANSPORTER PERMEASE PROTEIN YDCV"/>
    <property type="match status" value="1"/>
</dbReference>
<proteinExistence type="predicted"/>
<keyword evidence="7 8" id="KW-0472">Membrane</keyword>
<dbReference type="SUPFAM" id="SSF161098">
    <property type="entry name" value="MetI-like"/>
    <property type="match status" value="1"/>
</dbReference>
<dbReference type="RefSeq" id="WP_143556850.1">
    <property type="nucleotide sequence ID" value="NZ_PDJD01000001.1"/>
</dbReference>
<comment type="caution">
    <text evidence="10">The sequence shown here is derived from an EMBL/GenBank/DDBJ whole genome shotgun (WGS) entry which is preliminary data.</text>
</comment>
<dbReference type="Proteomes" id="UP000224915">
    <property type="component" value="Unassembled WGS sequence"/>
</dbReference>
<keyword evidence="5 8" id="KW-0812">Transmembrane</keyword>
<dbReference type="GO" id="GO:0005886">
    <property type="term" value="C:plasma membrane"/>
    <property type="evidence" value="ECO:0007669"/>
    <property type="project" value="UniProtKB-SubCell"/>
</dbReference>
<keyword evidence="11" id="KW-1185">Reference proteome</keyword>
<dbReference type="Gene3D" id="1.10.3720.10">
    <property type="entry name" value="MetI-like"/>
    <property type="match status" value="1"/>
</dbReference>
<evidence type="ECO:0000256" key="3">
    <source>
        <dbReference type="ARBA" id="ARBA00022475"/>
    </source>
</evidence>
<evidence type="ECO:0000256" key="4">
    <source>
        <dbReference type="ARBA" id="ARBA00022519"/>
    </source>
</evidence>
<dbReference type="AlphaFoldDB" id="A0A2A9CYD6"/>
<dbReference type="InterPro" id="IPR035906">
    <property type="entry name" value="MetI-like_sf"/>
</dbReference>
<keyword evidence="2" id="KW-0813">Transport</keyword>
<gene>
    <name evidence="10" type="ORF">ATL40_0708</name>
</gene>
<evidence type="ECO:0000256" key="2">
    <source>
        <dbReference type="ARBA" id="ARBA00022448"/>
    </source>
</evidence>
<organism evidence="10 11">
    <name type="scientific">Serinibacter salmoneus</name>
    <dbReference type="NCBI Taxonomy" id="556530"/>
    <lineage>
        <taxon>Bacteria</taxon>
        <taxon>Bacillati</taxon>
        <taxon>Actinomycetota</taxon>
        <taxon>Actinomycetes</taxon>
        <taxon>Micrococcales</taxon>
        <taxon>Beutenbergiaceae</taxon>
        <taxon>Serinibacter</taxon>
    </lineage>
</organism>